<name>A0A0H2REP2_9AGAM</name>
<feature type="region of interest" description="Disordered" evidence="1">
    <location>
        <begin position="87"/>
        <end position="123"/>
    </location>
</feature>
<keyword evidence="3" id="KW-1185">Reference proteome</keyword>
<dbReference type="Proteomes" id="UP000053477">
    <property type="component" value="Unassembled WGS sequence"/>
</dbReference>
<evidence type="ECO:0000313" key="3">
    <source>
        <dbReference type="Proteomes" id="UP000053477"/>
    </source>
</evidence>
<protein>
    <submittedName>
        <fullName evidence="2">Uncharacterized protein</fullName>
    </submittedName>
</protein>
<feature type="compositionally biased region" description="Low complexity" evidence="1">
    <location>
        <begin position="97"/>
        <end position="107"/>
    </location>
</feature>
<reference evidence="2 3" key="1">
    <citation type="submission" date="2015-04" db="EMBL/GenBank/DDBJ databases">
        <title>Complete genome sequence of Schizopora paradoxa KUC8140, a cosmopolitan wood degrader in East Asia.</title>
        <authorList>
            <consortium name="DOE Joint Genome Institute"/>
            <person name="Min B."/>
            <person name="Park H."/>
            <person name="Jang Y."/>
            <person name="Kim J.-J."/>
            <person name="Kim K.H."/>
            <person name="Pangilinan J."/>
            <person name="Lipzen A."/>
            <person name="Riley R."/>
            <person name="Grigoriev I.V."/>
            <person name="Spatafora J.W."/>
            <person name="Choi I.-G."/>
        </authorList>
    </citation>
    <scope>NUCLEOTIDE SEQUENCE [LARGE SCALE GENOMIC DNA]</scope>
    <source>
        <strain evidence="2 3">KUC8140</strain>
    </source>
</reference>
<sequence length="123" mass="14071">MPQLSMNVLLDDFRKSLLETRGVCSVVRFHSDFSSSSTLRSTIAVIFSKNFAGDSRKARSPTESESRSREIVATPWWLMRRRRHVARARRHLHDRQPSPTSTTSATSPKRRFPLDLSGSRKSL</sequence>
<accession>A0A0H2REP2</accession>
<evidence type="ECO:0000256" key="1">
    <source>
        <dbReference type="SAM" id="MobiDB-lite"/>
    </source>
</evidence>
<dbReference type="EMBL" id="KQ086030">
    <property type="protein sequence ID" value="KLO10299.1"/>
    <property type="molecule type" value="Genomic_DNA"/>
</dbReference>
<dbReference type="InParanoid" id="A0A0H2REP2"/>
<gene>
    <name evidence="2" type="ORF">SCHPADRAFT_525909</name>
</gene>
<dbReference type="AlphaFoldDB" id="A0A0H2REP2"/>
<organism evidence="2 3">
    <name type="scientific">Schizopora paradoxa</name>
    <dbReference type="NCBI Taxonomy" id="27342"/>
    <lineage>
        <taxon>Eukaryota</taxon>
        <taxon>Fungi</taxon>
        <taxon>Dikarya</taxon>
        <taxon>Basidiomycota</taxon>
        <taxon>Agaricomycotina</taxon>
        <taxon>Agaricomycetes</taxon>
        <taxon>Hymenochaetales</taxon>
        <taxon>Schizoporaceae</taxon>
        <taxon>Schizopora</taxon>
    </lineage>
</organism>
<proteinExistence type="predicted"/>
<evidence type="ECO:0000313" key="2">
    <source>
        <dbReference type="EMBL" id="KLO10299.1"/>
    </source>
</evidence>